<keyword evidence="3" id="KW-0378">Hydrolase</keyword>
<dbReference type="PANTHER" id="PTHR31297:SF41">
    <property type="entry name" value="ENDOGLUCANASE, PUTATIVE (AFU_ORTHOLOGUE AFUA_5G01830)-RELATED"/>
    <property type="match status" value="1"/>
</dbReference>
<comment type="similarity">
    <text evidence="1">Belongs to the glycosyl hydrolase 5 (cellulase A) family.</text>
</comment>
<evidence type="ECO:0000256" key="8">
    <source>
        <dbReference type="ARBA" id="ARBA00023326"/>
    </source>
</evidence>
<feature type="signal peptide" evidence="10">
    <location>
        <begin position="1"/>
        <end position="18"/>
    </location>
</feature>
<dbReference type="InterPro" id="IPR050386">
    <property type="entry name" value="Glycosyl_hydrolase_5"/>
</dbReference>
<dbReference type="FunFam" id="2.60.40.10:FF:002413">
    <property type="entry name" value="Extracellular endoglucanase, putative"/>
    <property type="match status" value="1"/>
</dbReference>
<feature type="chain" id="PRO_5001839310" description="Endo-beta-1,4-mannanase F" evidence="10">
    <location>
        <begin position="19"/>
        <end position="655"/>
    </location>
</feature>
<dbReference type="Gene3D" id="3.20.20.80">
    <property type="entry name" value="Glycosidases"/>
    <property type="match status" value="1"/>
</dbReference>
<evidence type="ECO:0000313" key="12">
    <source>
        <dbReference type="EMBL" id="AIO06743.1"/>
    </source>
</evidence>
<keyword evidence="8" id="KW-0624">Polysaccharide degradation</keyword>
<dbReference type="FunFam" id="3.20.20.80:FF:000152">
    <property type="entry name" value="Extracellular endoglucanase"/>
    <property type="match status" value="1"/>
</dbReference>
<dbReference type="EMBL" id="KJ955478">
    <property type="protein sequence ID" value="AIO06743.1"/>
    <property type="molecule type" value="Genomic_DNA"/>
</dbReference>
<dbReference type="PROSITE" id="PS00562">
    <property type="entry name" value="CBM1_1"/>
    <property type="match status" value="1"/>
</dbReference>
<dbReference type="InterPro" id="IPR001547">
    <property type="entry name" value="Glyco_hydro_5"/>
</dbReference>
<evidence type="ECO:0000256" key="6">
    <source>
        <dbReference type="ARBA" id="ARBA00023295"/>
    </source>
</evidence>
<dbReference type="GO" id="GO:0005576">
    <property type="term" value="C:extracellular region"/>
    <property type="evidence" value="ECO:0007669"/>
    <property type="project" value="InterPro"/>
</dbReference>
<evidence type="ECO:0000256" key="9">
    <source>
        <dbReference type="ARBA" id="ARBA00033295"/>
    </source>
</evidence>
<dbReference type="PROSITE" id="PS51164">
    <property type="entry name" value="CBM1_2"/>
    <property type="match status" value="1"/>
</dbReference>
<dbReference type="GO" id="GO:0009986">
    <property type="term" value="C:cell surface"/>
    <property type="evidence" value="ECO:0007669"/>
    <property type="project" value="TreeGrafter"/>
</dbReference>
<evidence type="ECO:0000259" key="11">
    <source>
        <dbReference type="PROSITE" id="PS51164"/>
    </source>
</evidence>
<reference evidence="12" key="1">
    <citation type="submission" date="2014-06" db="EMBL/GenBank/DDBJ databases">
        <title>Cellulases and hemicellulases genes from Penicillium oxalicum GZ-2 cloning, purification and expression.</title>
        <authorList>
            <person name="Liao H."/>
            <person name="Wei Z."/>
            <person name="Xu Y."/>
        </authorList>
    </citation>
    <scope>NUCLEOTIDE SEQUENCE</scope>
    <source>
        <strain evidence="12">GZ-2</strain>
    </source>
</reference>
<protein>
    <recommendedName>
        <fullName evidence="9">Endo-beta-1,4-mannanase F</fullName>
    </recommendedName>
</protein>
<dbReference type="GO" id="GO:0030248">
    <property type="term" value="F:cellulose binding"/>
    <property type="evidence" value="ECO:0007669"/>
    <property type="project" value="InterPro"/>
</dbReference>
<evidence type="ECO:0000256" key="1">
    <source>
        <dbReference type="ARBA" id="ARBA00005641"/>
    </source>
</evidence>
<keyword evidence="5" id="KW-0119">Carbohydrate metabolism</keyword>
<dbReference type="GO" id="GO:0005978">
    <property type="term" value="P:glycogen biosynthetic process"/>
    <property type="evidence" value="ECO:0007669"/>
    <property type="project" value="UniProtKB-UniPathway"/>
</dbReference>
<dbReference type="Pfam" id="PF03442">
    <property type="entry name" value="CBM_X2"/>
    <property type="match status" value="1"/>
</dbReference>
<dbReference type="AlphaFoldDB" id="A0A088S9G7"/>
<accession>A0A088S9G7</accession>
<name>A0A088S9G7_PENOX</name>
<organism evidence="12">
    <name type="scientific">Penicillium oxalicum</name>
    <dbReference type="NCBI Taxonomy" id="69781"/>
    <lineage>
        <taxon>Eukaryota</taxon>
        <taxon>Fungi</taxon>
        <taxon>Dikarya</taxon>
        <taxon>Ascomycota</taxon>
        <taxon>Pezizomycotina</taxon>
        <taxon>Eurotiomycetes</taxon>
        <taxon>Eurotiomycetidae</taxon>
        <taxon>Eurotiales</taxon>
        <taxon>Aspergillaceae</taxon>
        <taxon>Penicillium</taxon>
    </lineage>
</organism>
<dbReference type="InterPro" id="IPR013783">
    <property type="entry name" value="Ig-like_fold"/>
</dbReference>
<feature type="domain" description="CBM1" evidence="11">
    <location>
        <begin position="18"/>
        <end position="54"/>
    </location>
</feature>
<dbReference type="Pfam" id="PF00150">
    <property type="entry name" value="Cellulase"/>
    <property type="match status" value="1"/>
</dbReference>
<dbReference type="SMART" id="SM00236">
    <property type="entry name" value="fCBD"/>
    <property type="match status" value="1"/>
</dbReference>
<evidence type="ECO:0000256" key="2">
    <source>
        <dbReference type="ARBA" id="ARBA00022729"/>
    </source>
</evidence>
<evidence type="ECO:0000256" key="3">
    <source>
        <dbReference type="ARBA" id="ARBA00022801"/>
    </source>
</evidence>
<keyword evidence="2 10" id="KW-0732">Signal</keyword>
<dbReference type="SMR" id="A0A088S9G7"/>
<dbReference type="SUPFAM" id="SSF51445">
    <property type="entry name" value="(Trans)glycosidases"/>
    <property type="match status" value="1"/>
</dbReference>
<dbReference type="PANTHER" id="PTHR31297">
    <property type="entry name" value="GLUCAN ENDO-1,6-BETA-GLUCOSIDASE B"/>
    <property type="match status" value="1"/>
</dbReference>
<dbReference type="InterPro" id="IPR005102">
    <property type="entry name" value="Carbo-bd_X2"/>
</dbReference>
<keyword evidence="4" id="KW-0136">Cellulose degradation</keyword>
<keyword evidence="6" id="KW-0326">Glycosidase</keyword>
<dbReference type="InterPro" id="IPR014756">
    <property type="entry name" value="Ig_E-set"/>
</dbReference>
<dbReference type="GO" id="GO:0071555">
    <property type="term" value="P:cell wall organization"/>
    <property type="evidence" value="ECO:0007669"/>
    <property type="project" value="UniProtKB-KW"/>
</dbReference>
<evidence type="ECO:0000256" key="5">
    <source>
        <dbReference type="ARBA" id="ARBA00023277"/>
    </source>
</evidence>
<dbReference type="SUPFAM" id="SSF81296">
    <property type="entry name" value="E set domains"/>
    <property type="match status" value="1"/>
</dbReference>
<dbReference type="InterPro" id="IPR017853">
    <property type="entry name" value="GH"/>
</dbReference>
<evidence type="ECO:0000256" key="4">
    <source>
        <dbReference type="ARBA" id="ARBA00023001"/>
    </source>
</evidence>
<sequence>MYSPGLVALAALVCSANAQVAGWGQCGGQGYSGSTSCTSGFACTSQNPWYYQCLPGTAAATSSTTTAKTSAVTTTTKAPGTSTTLKTTTATQTATKTSATSGGATCTGTFSAISAKDYVDQLHPGWNLGNTLDAIPNEGSWNNPPVVASTFDYVKKAGFKSVRIPVTYTNHFTGSSPDWTVDPAWLSRVSDVVDMVTSLGLYVIVNVHHDSTSWADVTAPGANLTMIEEKFYRLWYQAGTKLACKSSLVSFEPINEPPCNNAADAAEINKLNKIFLQAINDAGGFNSKRVVTLVGGGEDSVKTSQWFEAPVGFSNPWALQFHYYSPYDFIFSAWGKTIWGSDADKAAITSDLTLMRNNFTDVPILVGEFDASPTNTEAAARWKWTDHFVRTARSLGFALVLWDNGLDQLDRSAGTFRDPNSISIINKSQASTANSLPDSTVDASATSQSSSAFIYHQYGTPVTDQSLPFIFNGNTLTSISDSTGATLTAGTDYSVSGSNIVFSKAYLSKHLTATTAPGVIASLTLTFSGGASTPLVQLVQWKPPTLSSTSAAASSVSGSDLSIPITWGGLPRLAAVKALTTTGTYLVDSWTQYLGPLQQARATYNSQFNWDSSHVIITSSAISSVIAAGTSTVFTFEFYPRVAGVVNTANFTLTV</sequence>
<dbReference type="InterPro" id="IPR035971">
    <property type="entry name" value="CBD_sf"/>
</dbReference>
<evidence type="ECO:0000256" key="7">
    <source>
        <dbReference type="ARBA" id="ARBA00023316"/>
    </source>
</evidence>
<dbReference type="GO" id="GO:0008422">
    <property type="term" value="F:beta-glucosidase activity"/>
    <property type="evidence" value="ECO:0007669"/>
    <property type="project" value="TreeGrafter"/>
</dbReference>
<evidence type="ECO:0000256" key="10">
    <source>
        <dbReference type="SAM" id="SignalP"/>
    </source>
</evidence>
<dbReference type="UniPathway" id="UPA00164"/>
<keyword evidence="7" id="KW-0961">Cell wall biogenesis/degradation</keyword>
<dbReference type="Pfam" id="PF00734">
    <property type="entry name" value="CBM_1"/>
    <property type="match status" value="1"/>
</dbReference>
<dbReference type="InterPro" id="IPR000254">
    <property type="entry name" value="CBD"/>
</dbReference>
<dbReference type="GO" id="GO:0030245">
    <property type="term" value="P:cellulose catabolic process"/>
    <property type="evidence" value="ECO:0007669"/>
    <property type="project" value="UniProtKB-KW"/>
</dbReference>
<proteinExistence type="inferred from homology"/>
<dbReference type="Gene3D" id="2.60.40.10">
    <property type="entry name" value="Immunoglobulins"/>
    <property type="match status" value="1"/>
</dbReference>
<dbReference type="SUPFAM" id="SSF57180">
    <property type="entry name" value="Cellulose-binding domain"/>
    <property type="match status" value="1"/>
</dbReference>